<evidence type="ECO:0000256" key="1">
    <source>
        <dbReference type="SAM" id="SignalP"/>
    </source>
</evidence>
<evidence type="ECO:0000313" key="2">
    <source>
        <dbReference type="EMBL" id="MBC5620050.1"/>
    </source>
</evidence>
<reference evidence="2 3" key="1">
    <citation type="submission" date="2020-08" db="EMBL/GenBank/DDBJ databases">
        <title>Genome public.</title>
        <authorList>
            <person name="Liu C."/>
            <person name="Sun Q."/>
        </authorList>
    </citation>
    <scope>NUCLEOTIDE SEQUENCE [LARGE SCALE GENOMIC DNA]</scope>
    <source>
        <strain evidence="2 3">NSJ-56</strain>
    </source>
</reference>
<dbReference type="InterPro" id="IPR010870">
    <property type="entry name" value="Porin_O/P"/>
</dbReference>
<proteinExistence type="predicted"/>
<comment type="caution">
    <text evidence="2">The sequence shown here is derived from an EMBL/GenBank/DDBJ whole genome shotgun (WGS) entry which is preliminary data.</text>
</comment>
<accession>A0ABR7CXL2</accession>
<keyword evidence="3" id="KW-1185">Reference proteome</keyword>
<dbReference type="Pfam" id="PF07396">
    <property type="entry name" value="Porin_O_P"/>
    <property type="match status" value="1"/>
</dbReference>
<sequence>MKKIFVFFLLSVSGILSVCAQEKNTINLSGEARVDYHHNLGSAPASENGFRGSMVNLKINGSFGEGFSYAYRQRLNKANTESSFFNSIDYVYLNYAINKNWSLSAGKQIVGIGGYEYDLAPIDIYTLSEFCNNISCYQFGASASYALDNNKDLFTLQLCQSPFQIEGNRDIYALNFVWYGNRDCWNTIYSANLVEYLPHKFIGYLALGNQFKSGKTTFNIDLMGRTTGAQVKDGDLFKDFSIIGSITREIGEHVILRVNASHDVNKNKSAGDLCVLPGTEITNVGGGIEVFPARTRDVRLHAYYSYYAGRNASGTLQPDDMQLSVGLTWRINFIKK</sequence>
<organism evidence="2 3">
    <name type="scientific">Butyricimonas hominis</name>
    <dbReference type="NCBI Taxonomy" id="2763032"/>
    <lineage>
        <taxon>Bacteria</taxon>
        <taxon>Pseudomonadati</taxon>
        <taxon>Bacteroidota</taxon>
        <taxon>Bacteroidia</taxon>
        <taxon>Bacteroidales</taxon>
        <taxon>Odoribacteraceae</taxon>
        <taxon>Butyricimonas</taxon>
    </lineage>
</organism>
<keyword evidence="1" id="KW-0732">Signal</keyword>
<dbReference type="Proteomes" id="UP000646484">
    <property type="component" value="Unassembled WGS sequence"/>
</dbReference>
<feature type="chain" id="PRO_5045246288" evidence="1">
    <location>
        <begin position="21"/>
        <end position="336"/>
    </location>
</feature>
<gene>
    <name evidence="2" type="ORF">H8S64_02945</name>
</gene>
<dbReference type="EMBL" id="JACOOH010000001">
    <property type="protein sequence ID" value="MBC5620050.1"/>
    <property type="molecule type" value="Genomic_DNA"/>
</dbReference>
<feature type="signal peptide" evidence="1">
    <location>
        <begin position="1"/>
        <end position="20"/>
    </location>
</feature>
<dbReference type="SUPFAM" id="SSF56935">
    <property type="entry name" value="Porins"/>
    <property type="match status" value="1"/>
</dbReference>
<dbReference type="RefSeq" id="WP_186974871.1">
    <property type="nucleotide sequence ID" value="NZ_JACOOH010000001.1"/>
</dbReference>
<name>A0ABR7CXL2_9BACT</name>
<protein>
    <submittedName>
        <fullName evidence="2">Porin</fullName>
    </submittedName>
</protein>
<evidence type="ECO:0000313" key="3">
    <source>
        <dbReference type="Proteomes" id="UP000646484"/>
    </source>
</evidence>